<comment type="caution">
    <text evidence="1">The sequence shown here is derived from an EMBL/GenBank/DDBJ whole genome shotgun (WGS) entry which is preliminary data.</text>
</comment>
<dbReference type="Proteomes" id="UP000789901">
    <property type="component" value="Unassembled WGS sequence"/>
</dbReference>
<reference evidence="1 2" key="1">
    <citation type="submission" date="2021-06" db="EMBL/GenBank/DDBJ databases">
        <authorList>
            <person name="Kallberg Y."/>
            <person name="Tangrot J."/>
            <person name="Rosling A."/>
        </authorList>
    </citation>
    <scope>NUCLEOTIDE SEQUENCE [LARGE SCALE GENOMIC DNA]</scope>
    <source>
        <strain evidence="1 2">120-4 pot B 10/14</strain>
    </source>
</reference>
<evidence type="ECO:0000313" key="1">
    <source>
        <dbReference type="EMBL" id="CAG8821662.1"/>
    </source>
</evidence>
<protein>
    <submittedName>
        <fullName evidence="1">23746_t:CDS:1</fullName>
    </submittedName>
</protein>
<proteinExistence type="predicted"/>
<gene>
    <name evidence="1" type="ORF">GMARGA_LOCUS27883</name>
</gene>
<organism evidence="1 2">
    <name type="scientific">Gigaspora margarita</name>
    <dbReference type="NCBI Taxonomy" id="4874"/>
    <lineage>
        <taxon>Eukaryota</taxon>
        <taxon>Fungi</taxon>
        <taxon>Fungi incertae sedis</taxon>
        <taxon>Mucoromycota</taxon>
        <taxon>Glomeromycotina</taxon>
        <taxon>Glomeromycetes</taxon>
        <taxon>Diversisporales</taxon>
        <taxon>Gigasporaceae</taxon>
        <taxon>Gigaspora</taxon>
    </lineage>
</organism>
<keyword evidence="2" id="KW-1185">Reference proteome</keyword>
<dbReference type="EMBL" id="CAJVQB010034789">
    <property type="protein sequence ID" value="CAG8821662.1"/>
    <property type="molecule type" value="Genomic_DNA"/>
</dbReference>
<sequence length="44" mass="4879">MDSEDDLFDTISETIDSDKVATSSSIIDMQNNSEDEFIASSNNF</sequence>
<accession>A0ABN7W8R1</accession>
<evidence type="ECO:0000313" key="2">
    <source>
        <dbReference type="Proteomes" id="UP000789901"/>
    </source>
</evidence>
<feature type="non-terminal residue" evidence="1">
    <location>
        <position position="44"/>
    </location>
</feature>
<name>A0ABN7W8R1_GIGMA</name>